<comment type="caution">
    <text evidence="1">The sequence shown here is derived from an EMBL/GenBank/DDBJ whole genome shotgun (WGS) entry which is preliminary data.</text>
</comment>
<accession>A0ABT9WQ89</accession>
<keyword evidence="2" id="KW-1185">Reference proteome</keyword>
<name>A0ABT9WQ89_9BACI</name>
<gene>
    <name evidence="1" type="ORF">J2S08_001285</name>
</gene>
<reference evidence="1 2" key="1">
    <citation type="submission" date="2023-07" db="EMBL/GenBank/DDBJ databases">
        <title>Genomic Encyclopedia of Type Strains, Phase IV (KMG-IV): sequencing the most valuable type-strain genomes for metagenomic binning, comparative biology and taxonomic classification.</title>
        <authorList>
            <person name="Goeker M."/>
        </authorList>
    </citation>
    <scope>NUCLEOTIDE SEQUENCE [LARGE SCALE GENOMIC DNA]</scope>
    <source>
        <strain evidence="1 2">DSM 23837</strain>
    </source>
</reference>
<evidence type="ECO:0000313" key="2">
    <source>
        <dbReference type="Proteomes" id="UP001223586"/>
    </source>
</evidence>
<proteinExistence type="predicted"/>
<organism evidence="1 2">
    <name type="scientific">Bacillus chungangensis</name>
    <dbReference type="NCBI Taxonomy" id="587633"/>
    <lineage>
        <taxon>Bacteria</taxon>
        <taxon>Bacillati</taxon>
        <taxon>Bacillota</taxon>
        <taxon>Bacilli</taxon>
        <taxon>Bacillales</taxon>
        <taxon>Bacillaceae</taxon>
        <taxon>Bacillus</taxon>
    </lineage>
</organism>
<dbReference type="RefSeq" id="WP_307227783.1">
    <property type="nucleotide sequence ID" value="NZ_JAUSTT010000006.1"/>
</dbReference>
<evidence type="ECO:0000313" key="1">
    <source>
        <dbReference type="EMBL" id="MDQ0175451.1"/>
    </source>
</evidence>
<dbReference type="EMBL" id="JAUSTT010000006">
    <property type="protein sequence ID" value="MDQ0175451.1"/>
    <property type="molecule type" value="Genomic_DNA"/>
</dbReference>
<sequence length="160" mass="18398">MGTFYCLGIINKFTAMSQNSLLKNEWENLLNERIDLNLYETSIQGTRVEGSLIDDIFKENIIEFYQILKEISGPTRSSNIDYYEKEFGTNINDYQTSQTELILETSNGNSISLSVTYVLLFIEGKVSVEEFNTEPHLINWLFRNSRIENKLSGCVISDIV</sequence>
<dbReference type="Proteomes" id="UP001223586">
    <property type="component" value="Unassembled WGS sequence"/>
</dbReference>
<protein>
    <submittedName>
        <fullName evidence="1">Uncharacterized protein</fullName>
    </submittedName>
</protein>